<keyword evidence="1" id="KW-0472">Membrane</keyword>
<protein>
    <submittedName>
        <fullName evidence="3">Tetraspanin-19-like</fullName>
    </submittedName>
</protein>
<keyword evidence="1" id="KW-0812">Transmembrane</keyword>
<gene>
    <name evidence="3" type="primary">LOC115750107</name>
</gene>
<dbReference type="Proteomes" id="UP000827889">
    <property type="component" value="Chromosome 4"/>
</dbReference>
<proteinExistence type="predicted"/>
<reference evidence="3" key="1">
    <citation type="submission" date="2025-08" db="UniProtKB">
        <authorList>
            <consortium name="RefSeq"/>
        </authorList>
    </citation>
    <scope>IDENTIFICATION</scope>
    <source>
        <tissue evidence="3">Leaf</tissue>
    </source>
</reference>
<dbReference type="OrthoDB" id="1894372at2759"/>
<feature type="transmembrane region" description="Helical" evidence="1">
    <location>
        <begin position="141"/>
        <end position="163"/>
    </location>
</feature>
<dbReference type="AlphaFoldDB" id="A0A8B8Q7Q7"/>
<feature type="transmembrane region" description="Helical" evidence="1">
    <location>
        <begin position="54"/>
        <end position="74"/>
    </location>
</feature>
<evidence type="ECO:0000313" key="2">
    <source>
        <dbReference type="Proteomes" id="UP000827889"/>
    </source>
</evidence>
<keyword evidence="1" id="KW-1133">Transmembrane helix</keyword>
<accession>A0A8B8Q7Q7</accession>
<dbReference type="RefSeq" id="XP_030543139.1">
    <property type="nucleotide sequence ID" value="XM_030687279.2"/>
</dbReference>
<evidence type="ECO:0000313" key="3">
    <source>
        <dbReference type="RefSeq" id="XP_030543139.1"/>
    </source>
</evidence>
<evidence type="ECO:0000256" key="1">
    <source>
        <dbReference type="SAM" id="Phobius"/>
    </source>
</evidence>
<sequence>MAGCARCCIHSTMRAMNVIVNLCGVGMIIYSLWLEKMWDDGVALLPTVANLPRPWFIYTCLGVGIAVCLSTVFGHAVANCIGNSSLCIYIITLLSLLSLEATVLVLIFFKMNWAKLILEYIEEDHVSFKIFVVFHVKMCRLIVLLTLMLQIIVIVLAVILWAVGTGPRTDQTLDIGSLRQSFLVWPNTPTPVENSQTCRGCSEMYSRNPRQSFLSYLKGVITSRFQRTSINDD</sequence>
<feature type="transmembrane region" description="Helical" evidence="1">
    <location>
        <begin position="86"/>
        <end position="109"/>
    </location>
</feature>
<keyword evidence="2" id="KW-1185">Reference proteome</keyword>
<organism evidence="2 3">
    <name type="scientific">Rhodamnia argentea</name>
    <dbReference type="NCBI Taxonomy" id="178133"/>
    <lineage>
        <taxon>Eukaryota</taxon>
        <taxon>Viridiplantae</taxon>
        <taxon>Streptophyta</taxon>
        <taxon>Embryophyta</taxon>
        <taxon>Tracheophyta</taxon>
        <taxon>Spermatophyta</taxon>
        <taxon>Magnoliopsida</taxon>
        <taxon>eudicotyledons</taxon>
        <taxon>Gunneridae</taxon>
        <taxon>Pentapetalae</taxon>
        <taxon>rosids</taxon>
        <taxon>malvids</taxon>
        <taxon>Myrtales</taxon>
        <taxon>Myrtaceae</taxon>
        <taxon>Myrtoideae</taxon>
        <taxon>Myrteae</taxon>
        <taxon>Australasian group</taxon>
        <taxon>Rhodamnia</taxon>
    </lineage>
</organism>
<feature type="transmembrane region" description="Helical" evidence="1">
    <location>
        <begin position="15"/>
        <end position="34"/>
    </location>
</feature>
<name>A0A8B8Q7Q7_9MYRT</name>
<dbReference type="KEGG" id="rarg:115750107"/>
<dbReference type="GeneID" id="115750107"/>